<keyword evidence="1" id="KW-1133">Transmembrane helix</keyword>
<sequence>MSGERTPRSSSPGSRVPRGASVVLGFFRVCFFLGFWVRMTRAQQSSTQSDTRGLLCYVCEPKNVADVISEPTVRMQFPKFEDIQDCAHFNSSDYYIKECPRDFSSACYKASVGQCSISVQLVPRKRLENVRVAGTGTPTREMPQGQGHSALCLPKRALQLIKHGAAKSHPPLVHPAQHILHLIFPTQNIQSSIPGTFIETYFNFCQQMDFHPQKQKQKKKSFDMITTKYCIEKGELLFLTSTPVIRKSVIFLCHSAQVSPENLIPFT</sequence>
<keyword evidence="1" id="KW-0812">Transmembrane</keyword>
<keyword evidence="1" id="KW-0472">Membrane</keyword>
<dbReference type="EMBL" id="CAJPEX010008120">
    <property type="protein sequence ID" value="CAG0924565.1"/>
    <property type="molecule type" value="Genomic_DNA"/>
</dbReference>
<reference evidence="2" key="1">
    <citation type="submission" date="2020-11" db="EMBL/GenBank/DDBJ databases">
        <authorList>
            <person name="Tran Van P."/>
        </authorList>
    </citation>
    <scope>NUCLEOTIDE SEQUENCE</scope>
</reference>
<evidence type="ECO:0000313" key="2">
    <source>
        <dbReference type="EMBL" id="CAD7284413.1"/>
    </source>
</evidence>
<dbReference type="Proteomes" id="UP000678499">
    <property type="component" value="Unassembled WGS sequence"/>
</dbReference>
<organism evidence="2">
    <name type="scientific">Notodromas monacha</name>
    <dbReference type="NCBI Taxonomy" id="399045"/>
    <lineage>
        <taxon>Eukaryota</taxon>
        <taxon>Metazoa</taxon>
        <taxon>Ecdysozoa</taxon>
        <taxon>Arthropoda</taxon>
        <taxon>Crustacea</taxon>
        <taxon>Oligostraca</taxon>
        <taxon>Ostracoda</taxon>
        <taxon>Podocopa</taxon>
        <taxon>Podocopida</taxon>
        <taxon>Cypridocopina</taxon>
        <taxon>Cypridoidea</taxon>
        <taxon>Cyprididae</taxon>
        <taxon>Notodromas</taxon>
    </lineage>
</organism>
<dbReference type="EMBL" id="OA890157">
    <property type="protein sequence ID" value="CAD7284413.1"/>
    <property type="molecule type" value="Genomic_DNA"/>
</dbReference>
<dbReference type="AlphaFoldDB" id="A0A7R9C1W0"/>
<protein>
    <submittedName>
        <fullName evidence="2">Uncharacterized protein</fullName>
    </submittedName>
</protein>
<gene>
    <name evidence="2" type="ORF">NMOB1V02_LOCUS12020</name>
</gene>
<proteinExistence type="predicted"/>
<keyword evidence="3" id="KW-1185">Reference proteome</keyword>
<accession>A0A7R9C1W0</accession>
<feature type="transmembrane region" description="Helical" evidence="1">
    <location>
        <begin position="20"/>
        <end position="37"/>
    </location>
</feature>
<evidence type="ECO:0000313" key="3">
    <source>
        <dbReference type="Proteomes" id="UP000678499"/>
    </source>
</evidence>
<name>A0A7R9C1W0_9CRUS</name>
<evidence type="ECO:0000256" key="1">
    <source>
        <dbReference type="SAM" id="Phobius"/>
    </source>
</evidence>